<keyword evidence="7" id="KW-1185">Reference proteome</keyword>
<evidence type="ECO:0000259" key="5">
    <source>
        <dbReference type="PROSITE" id="PS51007"/>
    </source>
</evidence>
<evidence type="ECO:0000313" key="7">
    <source>
        <dbReference type="Proteomes" id="UP000192907"/>
    </source>
</evidence>
<keyword evidence="1 4" id="KW-0349">Heme</keyword>
<dbReference type="GO" id="GO:0020037">
    <property type="term" value="F:heme binding"/>
    <property type="evidence" value="ECO:0007669"/>
    <property type="project" value="InterPro"/>
</dbReference>
<dbReference type="SUPFAM" id="SSF46626">
    <property type="entry name" value="Cytochrome c"/>
    <property type="match status" value="1"/>
</dbReference>
<dbReference type="Gene3D" id="1.10.760.10">
    <property type="entry name" value="Cytochrome c-like domain"/>
    <property type="match status" value="1"/>
</dbReference>
<dbReference type="STRING" id="1513793.SAMN06296036_101272"/>
<dbReference type="RefSeq" id="WP_132314605.1">
    <property type="nucleotide sequence ID" value="NZ_FWZT01000001.1"/>
</dbReference>
<keyword evidence="2 4" id="KW-0479">Metal-binding</keyword>
<reference evidence="7" key="1">
    <citation type="submission" date="2017-04" db="EMBL/GenBank/DDBJ databases">
        <authorList>
            <person name="Varghese N."/>
            <person name="Submissions S."/>
        </authorList>
    </citation>
    <scope>NUCLEOTIDE SEQUENCE [LARGE SCALE GENOMIC DNA]</scope>
    <source>
        <strain evidence="7">RKEM611</strain>
    </source>
</reference>
<evidence type="ECO:0000313" key="6">
    <source>
        <dbReference type="EMBL" id="SME89554.1"/>
    </source>
</evidence>
<dbReference type="Pfam" id="PF13442">
    <property type="entry name" value="Cytochrome_CBB3"/>
    <property type="match status" value="1"/>
</dbReference>
<organism evidence="6 7">
    <name type="scientific">Pseudobacteriovorax antillogorgiicola</name>
    <dbReference type="NCBI Taxonomy" id="1513793"/>
    <lineage>
        <taxon>Bacteria</taxon>
        <taxon>Pseudomonadati</taxon>
        <taxon>Bdellovibrionota</taxon>
        <taxon>Oligoflexia</taxon>
        <taxon>Oligoflexales</taxon>
        <taxon>Pseudobacteriovoracaceae</taxon>
        <taxon>Pseudobacteriovorax</taxon>
    </lineage>
</organism>
<evidence type="ECO:0000256" key="3">
    <source>
        <dbReference type="ARBA" id="ARBA00023004"/>
    </source>
</evidence>
<proteinExistence type="predicted"/>
<protein>
    <submittedName>
        <fullName evidence="6">Cytochrome c, mono-and diheme variants</fullName>
    </submittedName>
</protein>
<name>A0A1Y6B3H5_9BACT</name>
<evidence type="ECO:0000256" key="4">
    <source>
        <dbReference type="PROSITE-ProRule" id="PRU00433"/>
    </source>
</evidence>
<accession>A0A1Y6B3H5</accession>
<dbReference type="GO" id="GO:0009055">
    <property type="term" value="F:electron transfer activity"/>
    <property type="evidence" value="ECO:0007669"/>
    <property type="project" value="InterPro"/>
</dbReference>
<sequence length="269" mass="30762">MRLSIFLVLISLGTSLSARDTKEQKRQHTYNLRRWLQLLEFTVDDRLDAERHQQRVSEMDALFDKIKGKLSKKKQDRFVKAYAAYRAKGKPSPSLKADFLKLRQLTFELYRMVTSPARIPDQAHGERLYREQCASCHGATGGGDGRFTKNPALPMIPPPKDLRKQFQESVRSPYSYFNTILIGSSGTAMSSYQKTLKAHDIWSLAFFMSEGFSNKKPKAPAKNPNLSLNDLSILTNNELIDKVNKTGEQGDIHYVRSIMSYKPSVLRRK</sequence>
<dbReference type="PROSITE" id="PS51007">
    <property type="entry name" value="CYTC"/>
    <property type="match status" value="1"/>
</dbReference>
<dbReference type="Proteomes" id="UP000192907">
    <property type="component" value="Unassembled WGS sequence"/>
</dbReference>
<dbReference type="GO" id="GO:0046872">
    <property type="term" value="F:metal ion binding"/>
    <property type="evidence" value="ECO:0007669"/>
    <property type="project" value="UniProtKB-KW"/>
</dbReference>
<dbReference type="AlphaFoldDB" id="A0A1Y6B3H5"/>
<evidence type="ECO:0000256" key="1">
    <source>
        <dbReference type="ARBA" id="ARBA00022617"/>
    </source>
</evidence>
<feature type="domain" description="Cytochrome c" evidence="5">
    <location>
        <begin position="120"/>
        <end position="212"/>
    </location>
</feature>
<dbReference type="OrthoDB" id="9808312at2"/>
<keyword evidence="3 4" id="KW-0408">Iron</keyword>
<dbReference type="EMBL" id="FWZT01000001">
    <property type="protein sequence ID" value="SME89554.1"/>
    <property type="molecule type" value="Genomic_DNA"/>
</dbReference>
<gene>
    <name evidence="6" type="ORF">SAMN06296036_101272</name>
</gene>
<dbReference type="InterPro" id="IPR036909">
    <property type="entry name" value="Cyt_c-like_dom_sf"/>
</dbReference>
<evidence type="ECO:0000256" key="2">
    <source>
        <dbReference type="ARBA" id="ARBA00022723"/>
    </source>
</evidence>
<dbReference type="InterPro" id="IPR009056">
    <property type="entry name" value="Cyt_c-like_dom"/>
</dbReference>